<dbReference type="Gene3D" id="1.25.40.10">
    <property type="entry name" value="Tetratricopeptide repeat domain"/>
    <property type="match status" value="1"/>
</dbReference>
<dbReference type="Pfam" id="PF06041">
    <property type="entry name" value="DUF924"/>
    <property type="match status" value="1"/>
</dbReference>
<dbReference type="Proteomes" id="UP000000759">
    <property type="component" value="Chromosome 29"/>
</dbReference>
<dbReference type="PaxDb" id="2850-Phatr41365"/>
<protein>
    <recommendedName>
        <fullName evidence="1">DEP domain-containing protein</fullName>
    </recommendedName>
</protein>
<accession>B7GE14</accession>
<dbReference type="GO" id="GO:0035556">
    <property type="term" value="P:intracellular signal transduction"/>
    <property type="evidence" value="ECO:0007669"/>
    <property type="project" value="InterPro"/>
</dbReference>
<proteinExistence type="predicted"/>
<dbReference type="RefSeq" id="XP_002185355.1">
    <property type="nucleotide sequence ID" value="XM_002185319.1"/>
</dbReference>
<evidence type="ECO:0000313" key="2">
    <source>
        <dbReference type="EMBL" id="EEC43224.1"/>
    </source>
</evidence>
<dbReference type="SMART" id="SM00049">
    <property type="entry name" value="DEP"/>
    <property type="match status" value="2"/>
</dbReference>
<evidence type="ECO:0000313" key="3">
    <source>
        <dbReference type="Proteomes" id="UP000000759"/>
    </source>
</evidence>
<dbReference type="HOGENOM" id="CLU_401995_0_0_1"/>
<sequence>MESLSQLLRRTIREGVPLYNDGQTQECYEVYLMAAQHSLESPLVVQSRAGISLKDACRQAEAKATSPYLNFSEAAWILRRCFDEILSSQASRQLNLASSSIASHADSSDNEVGYWQDERVLNSSDAEKGQALADIGLILHTRLKPAPQEQVETTVPYVVPGSEIVETLTYLGLAGNSALATEKCNLLVRSGLLVPVSSEDATRFQDGTHLYAFPGRNELEASLERIIATDRSAIDGTEESVLRIALETSLKGTNVDVELRPVREHGHRSSAFVIAEDLAGAKISDSLEALLPHLVIADRRYNLKKYEACFLGNQAVTAVLDTKLADSRNEALVILNDMLNVGLIHHVTHDHLVEDKVLFYRVTSIGDIKTALDNTCALPEEPKTGFERLRHSALLRRYNQFASLNIPDILNAFYGCDSESGWDEVDLQNWRTNMKRWGFGRREDQDDDMVHRLSPLLLSIDPETWDVTDDEEWESPFGIIAQIAIFDQVSRSAFRGTADAFKWDKIAIRATKVAIAKGYFETAYKSTLNQFLILLPLEHSESWEDQKLGVRLLLKLLSTVAVQDEGFSDYEIVKRLEFSKRLSTAFLEHAQVVVKFRRYPHRNRVHGRSTTLEERIWLASDLVPRWAKSQNPEDAHNLIKLPIIPLKRLTKGR</sequence>
<feature type="domain" description="DEP" evidence="1">
    <location>
        <begin position="294"/>
        <end position="364"/>
    </location>
</feature>
<evidence type="ECO:0000259" key="1">
    <source>
        <dbReference type="PROSITE" id="PS50186"/>
    </source>
</evidence>
<dbReference type="PROSITE" id="PS50186">
    <property type="entry name" value="DEP"/>
    <property type="match status" value="1"/>
</dbReference>
<name>B7GE14_PHATC</name>
<dbReference type="Gene3D" id="1.20.58.320">
    <property type="entry name" value="TPR-like"/>
    <property type="match status" value="1"/>
</dbReference>
<keyword evidence="3" id="KW-1185">Reference proteome</keyword>
<dbReference type="EMBL" id="CM000631">
    <property type="protein sequence ID" value="EEC43224.1"/>
    <property type="molecule type" value="Genomic_DNA"/>
</dbReference>
<dbReference type="InterPro" id="IPR036388">
    <property type="entry name" value="WH-like_DNA-bd_sf"/>
</dbReference>
<dbReference type="AlphaFoldDB" id="B7GE14"/>
<reference evidence="2 3" key="1">
    <citation type="journal article" date="2008" name="Nature">
        <title>The Phaeodactylum genome reveals the evolutionary history of diatom genomes.</title>
        <authorList>
            <person name="Bowler C."/>
            <person name="Allen A.E."/>
            <person name="Badger J.H."/>
            <person name="Grimwood J."/>
            <person name="Jabbari K."/>
            <person name="Kuo A."/>
            <person name="Maheswari U."/>
            <person name="Martens C."/>
            <person name="Maumus F."/>
            <person name="Otillar R.P."/>
            <person name="Rayko E."/>
            <person name="Salamov A."/>
            <person name="Vandepoele K."/>
            <person name="Beszteri B."/>
            <person name="Gruber A."/>
            <person name="Heijde M."/>
            <person name="Katinka M."/>
            <person name="Mock T."/>
            <person name="Valentin K."/>
            <person name="Verret F."/>
            <person name="Berges J.A."/>
            <person name="Brownlee C."/>
            <person name="Cadoret J.P."/>
            <person name="Chiovitti A."/>
            <person name="Choi C.J."/>
            <person name="Coesel S."/>
            <person name="De Martino A."/>
            <person name="Detter J.C."/>
            <person name="Durkin C."/>
            <person name="Falciatore A."/>
            <person name="Fournet J."/>
            <person name="Haruta M."/>
            <person name="Huysman M.J."/>
            <person name="Jenkins B.D."/>
            <person name="Jiroutova K."/>
            <person name="Jorgensen R.E."/>
            <person name="Joubert Y."/>
            <person name="Kaplan A."/>
            <person name="Kroger N."/>
            <person name="Kroth P.G."/>
            <person name="La Roche J."/>
            <person name="Lindquist E."/>
            <person name="Lommer M."/>
            <person name="Martin-Jezequel V."/>
            <person name="Lopez P.J."/>
            <person name="Lucas S."/>
            <person name="Mangogna M."/>
            <person name="McGinnis K."/>
            <person name="Medlin L.K."/>
            <person name="Montsant A."/>
            <person name="Oudot-Le Secq M.P."/>
            <person name="Napoli C."/>
            <person name="Obornik M."/>
            <person name="Parker M.S."/>
            <person name="Petit J.L."/>
            <person name="Porcel B.M."/>
            <person name="Poulsen N."/>
            <person name="Robison M."/>
            <person name="Rychlewski L."/>
            <person name="Rynearson T.A."/>
            <person name="Schmutz J."/>
            <person name="Shapiro H."/>
            <person name="Siaut M."/>
            <person name="Stanley M."/>
            <person name="Sussman M.R."/>
            <person name="Taylor A.R."/>
            <person name="Vardi A."/>
            <person name="von Dassow P."/>
            <person name="Vyverman W."/>
            <person name="Willis A."/>
            <person name="Wyrwicz L.S."/>
            <person name="Rokhsar D.S."/>
            <person name="Weissenbach J."/>
            <person name="Armbrust E.V."/>
            <person name="Green B.R."/>
            <person name="Van de Peer Y."/>
            <person name="Grigoriev I.V."/>
        </authorList>
    </citation>
    <scope>NUCLEOTIDE SEQUENCE [LARGE SCALE GENOMIC DNA]</scope>
    <source>
        <strain evidence="2 3">CCAP 1055/1</strain>
    </source>
</reference>
<organism evidence="2 3">
    <name type="scientific">Phaeodactylum tricornutum (strain CCAP 1055/1)</name>
    <dbReference type="NCBI Taxonomy" id="556484"/>
    <lineage>
        <taxon>Eukaryota</taxon>
        <taxon>Sar</taxon>
        <taxon>Stramenopiles</taxon>
        <taxon>Ochrophyta</taxon>
        <taxon>Bacillariophyta</taxon>
        <taxon>Bacillariophyceae</taxon>
        <taxon>Bacillariophycidae</taxon>
        <taxon>Naviculales</taxon>
        <taxon>Phaeodactylaceae</taxon>
        <taxon>Phaeodactylum</taxon>
    </lineage>
</organism>
<dbReference type="GeneID" id="7199167"/>
<dbReference type="InterPro" id="IPR000591">
    <property type="entry name" value="DEP_dom"/>
</dbReference>
<dbReference type="KEGG" id="pti:PHATRDRAFT_41365"/>
<dbReference type="STRING" id="556484.B7GE14"/>
<dbReference type="InterPro" id="IPR010323">
    <property type="entry name" value="DUF924"/>
</dbReference>
<dbReference type="SUPFAM" id="SSF48452">
    <property type="entry name" value="TPR-like"/>
    <property type="match status" value="1"/>
</dbReference>
<dbReference type="InParanoid" id="B7GE14"/>
<dbReference type="OrthoDB" id="446890at2759"/>
<dbReference type="InterPro" id="IPR011990">
    <property type="entry name" value="TPR-like_helical_dom_sf"/>
</dbReference>
<reference evidence="3" key="2">
    <citation type="submission" date="2008-08" db="EMBL/GenBank/DDBJ databases">
        <authorList>
            <consortium name="Diatom Consortium"/>
            <person name="Grigoriev I."/>
            <person name="Grimwood J."/>
            <person name="Kuo A."/>
            <person name="Otillar R.P."/>
            <person name="Salamov A."/>
            <person name="Detter J.C."/>
            <person name="Lindquist E."/>
            <person name="Shapiro H."/>
            <person name="Lucas S."/>
            <person name="Glavina del Rio T."/>
            <person name="Pitluck S."/>
            <person name="Rokhsar D."/>
            <person name="Bowler C."/>
        </authorList>
    </citation>
    <scope>GENOME REANNOTATION</scope>
    <source>
        <strain evidence="3">CCAP 1055/1</strain>
    </source>
</reference>
<dbReference type="Pfam" id="PF00610">
    <property type="entry name" value="DEP"/>
    <property type="match status" value="1"/>
</dbReference>
<gene>
    <name evidence="2" type="ORF">PHATRDRAFT_41365</name>
</gene>
<dbReference type="InterPro" id="IPR036390">
    <property type="entry name" value="WH_DNA-bd_sf"/>
</dbReference>
<dbReference type="CDD" id="cd04371">
    <property type="entry name" value="DEP"/>
    <property type="match status" value="1"/>
</dbReference>
<dbReference type="SUPFAM" id="SSF46785">
    <property type="entry name" value="Winged helix' DNA-binding domain"/>
    <property type="match status" value="2"/>
</dbReference>
<dbReference type="Gene3D" id="1.10.10.10">
    <property type="entry name" value="Winged helix-like DNA-binding domain superfamily/Winged helix DNA-binding domain"/>
    <property type="match status" value="1"/>
</dbReference>